<keyword evidence="2" id="KW-1185">Reference proteome</keyword>
<dbReference type="GO" id="GO:0004197">
    <property type="term" value="F:cysteine-type endopeptidase activity"/>
    <property type="evidence" value="ECO:0007669"/>
    <property type="project" value="TreeGrafter"/>
</dbReference>
<sequence length="376" mass="43341">MKKKWLGVAIDTYDETDNGRDLVASKKAINYWKNLLENEFNFEHMTINNSFPLTDNNATKDNVIFALNKMVLDATDNDIHLFVFVGHGDFQEDKYSIVRDEILFNSNDYHDEKILLFGHDEVTDDEFRVVLSKNNNKGLFIFIFDCCYSGNIRPINVSQEEYDKIEQVKAAEIINKCIQTQSTKREKDNLQQDLVLAENTSPNIISKKNPFADKLESTGEEFQNISNAKQNIKKSINALIKTHPSFCSNKNSNIIVSKDFYASADISAIQKNIIDLHSNLFMRNNPLEISLNQNEILLCASSAYKKTYQPKIDGDYQSAFSYFLIKTIKEYLEKGILLSYNTLIESTTEKLKKENIYNNPQLIFSKIEFLTKQIFT</sequence>
<organism evidence="1 2">
    <name type="scientific">Kordia antarctica</name>
    <dbReference type="NCBI Taxonomy" id="1218801"/>
    <lineage>
        <taxon>Bacteria</taxon>
        <taxon>Pseudomonadati</taxon>
        <taxon>Bacteroidota</taxon>
        <taxon>Flavobacteriia</taxon>
        <taxon>Flavobacteriales</taxon>
        <taxon>Flavobacteriaceae</taxon>
        <taxon>Kordia</taxon>
    </lineage>
</organism>
<dbReference type="GO" id="GO:0006508">
    <property type="term" value="P:proteolysis"/>
    <property type="evidence" value="ECO:0007669"/>
    <property type="project" value="TreeGrafter"/>
</dbReference>
<reference evidence="1 2" key="1">
    <citation type="journal article" date="2013" name="Int. J. Syst. Evol. Microbiol.">
        <title>Kordia antarctica sp. nov., isolated from Antarctic seawater.</title>
        <authorList>
            <person name="Baek K."/>
            <person name="Choi A."/>
            <person name="Kang I."/>
            <person name="Lee K."/>
            <person name="Cho J.C."/>
        </authorList>
    </citation>
    <scope>NUCLEOTIDE SEQUENCE [LARGE SCALE GENOMIC DNA]</scope>
    <source>
        <strain evidence="1 2">IMCC3317</strain>
    </source>
</reference>
<gene>
    <name evidence="1" type="ORF">IMCC3317_40610</name>
</gene>
<evidence type="ECO:0008006" key="3">
    <source>
        <dbReference type="Google" id="ProtNLM"/>
    </source>
</evidence>
<dbReference type="KEGG" id="kan:IMCC3317_40610"/>
<dbReference type="OrthoDB" id="1491023at2"/>
<dbReference type="AlphaFoldDB" id="A0A7L4ZQB4"/>
<proteinExistence type="predicted"/>
<dbReference type="GO" id="GO:0005737">
    <property type="term" value="C:cytoplasm"/>
    <property type="evidence" value="ECO:0007669"/>
    <property type="project" value="TreeGrafter"/>
</dbReference>
<accession>A0A7L4ZQB4</accession>
<evidence type="ECO:0000313" key="2">
    <source>
        <dbReference type="Proteomes" id="UP000464657"/>
    </source>
</evidence>
<dbReference type="PANTHER" id="PTHR48104:SF30">
    <property type="entry name" value="METACASPASE-1"/>
    <property type="match status" value="1"/>
</dbReference>
<name>A0A7L4ZQB4_9FLAO</name>
<evidence type="ECO:0000313" key="1">
    <source>
        <dbReference type="EMBL" id="QHI38667.1"/>
    </source>
</evidence>
<dbReference type="PANTHER" id="PTHR48104">
    <property type="entry name" value="METACASPASE-4"/>
    <property type="match status" value="1"/>
</dbReference>
<dbReference type="RefSeq" id="WP_160131204.1">
    <property type="nucleotide sequence ID" value="NZ_CP019288.1"/>
</dbReference>
<dbReference type="InterPro" id="IPR050452">
    <property type="entry name" value="Metacaspase"/>
</dbReference>
<dbReference type="EMBL" id="CP019288">
    <property type="protein sequence ID" value="QHI38667.1"/>
    <property type="molecule type" value="Genomic_DNA"/>
</dbReference>
<protein>
    <recommendedName>
        <fullName evidence="3">Caspase domain protein</fullName>
    </recommendedName>
</protein>
<dbReference type="Proteomes" id="UP000464657">
    <property type="component" value="Chromosome"/>
</dbReference>
<dbReference type="Gene3D" id="3.40.50.1460">
    <property type="match status" value="1"/>
</dbReference>